<dbReference type="EMBL" id="GBRH01196842">
    <property type="protein sequence ID" value="JAE01054.1"/>
    <property type="molecule type" value="Transcribed_RNA"/>
</dbReference>
<accession>A0A0A9EPY8</accession>
<name>A0A0A9EPY8_ARUDO</name>
<reference evidence="1" key="2">
    <citation type="journal article" date="2015" name="Data Brief">
        <title>Shoot transcriptome of the giant reed, Arundo donax.</title>
        <authorList>
            <person name="Barrero R.A."/>
            <person name="Guerrero F.D."/>
            <person name="Moolhuijzen P."/>
            <person name="Goolsby J.A."/>
            <person name="Tidwell J."/>
            <person name="Bellgard S.E."/>
            <person name="Bellgard M.I."/>
        </authorList>
    </citation>
    <scope>NUCLEOTIDE SEQUENCE</scope>
    <source>
        <tissue evidence="1">Shoot tissue taken approximately 20 cm above the soil surface</tissue>
    </source>
</reference>
<organism evidence="1">
    <name type="scientific">Arundo donax</name>
    <name type="common">Giant reed</name>
    <name type="synonym">Donax arundinaceus</name>
    <dbReference type="NCBI Taxonomy" id="35708"/>
    <lineage>
        <taxon>Eukaryota</taxon>
        <taxon>Viridiplantae</taxon>
        <taxon>Streptophyta</taxon>
        <taxon>Embryophyta</taxon>
        <taxon>Tracheophyta</taxon>
        <taxon>Spermatophyta</taxon>
        <taxon>Magnoliopsida</taxon>
        <taxon>Liliopsida</taxon>
        <taxon>Poales</taxon>
        <taxon>Poaceae</taxon>
        <taxon>PACMAD clade</taxon>
        <taxon>Arundinoideae</taxon>
        <taxon>Arundineae</taxon>
        <taxon>Arundo</taxon>
    </lineage>
</organism>
<proteinExistence type="predicted"/>
<sequence length="60" mass="6812">MLWYFPAYIIFTEMWDGSTTSHVRVSRCLKTNGFPKGFVAISPLPQTPVNVTSSVVWHIP</sequence>
<evidence type="ECO:0000313" key="1">
    <source>
        <dbReference type="EMBL" id="JAE01054.1"/>
    </source>
</evidence>
<protein>
    <submittedName>
        <fullName evidence="1">Uncharacterized protein</fullName>
    </submittedName>
</protein>
<reference evidence="1" key="1">
    <citation type="submission" date="2014-09" db="EMBL/GenBank/DDBJ databases">
        <authorList>
            <person name="Magalhaes I.L.F."/>
            <person name="Oliveira U."/>
            <person name="Santos F.R."/>
            <person name="Vidigal T.H.D.A."/>
            <person name="Brescovit A.D."/>
            <person name="Santos A.J."/>
        </authorList>
    </citation>
    <scope>NUCLEOTIDE SEQUENCE</scope>
    <source>
        <tissue evidence="1">Shoot tissue taken approximately 20 cm above the soil surface</tissue>
    </source>
</reference>
<dbReference type="AlphaFoldDB" id="A0A0A9EPY8"/>